<name>A0ABS2BFV0_9NEIS</name>
<dbReference type="Proteomes" id="UP000809431">
    <property type="component" value="Unassembled WGS sequence"/>
</dbReference>
<keyword evidence="3" id="KW-1185">Reference proteome</keyword>
<dbReference type="InterPro" id="IPR016181">
    <property type="entry name" value="Acyl_CoA_acyltransferase"/>
</dbReference>
<dbReference type="CDD" id="cd04301">
    <property type="entry name" value="NAT_SF"/>
    <property type="match status" value="1"/>
</dbReference>
<sequence length="179" mass="20235">MTQNLRNLHIATERLNLRAFTLDDVDALHALTLQPEITDILNDWAMSQEQCTQWLTWHCKRYDDFNPAQPALPLAICLPAGEMIGWLGIWPKPSVKVDWPEMAYAISRDHRGQGYVSEAVRAASNWLFECGPLPALMAIAKPEHEPSRRVLLRSGFTQQGTVECADDGTFDYFVLARPA</sequence>
<organism evidence="2 3">
    <name type="scientific">Jeongeupia naejangsanensis</name>
    <dbReference type="NCBI Taxonomy" id="613195"/>
    <lineage>
        <taxon>Bacteria</taxon>
        <taxon>Pseudomonadati</taxon>
        <taxon>Pseudomonadota</taxon>
        <taxon>Betaproteobacteria</taxon>
        <taxon>Neisseriales</taxon>
        <taxon>Chitinibacteraceae</taxon>
        <taxon>Jeongeupia</taxon>
    </lineage>
</organism>
<protein>
    <submittedName>
        <fullName evidence="2">GNAT family N-acetyltransferase</fullName>
    </submittedName>
</protein>
<evidence type="ECO:0000313" key="3">
    <source>
        <dbReference type="Proteomes" id="UP000809431"/>
    </source>
</evidence>
<accession>A0ABS2BFV0</accession>
<reference evidence="2 3" key="1">
    <citation type="submission" date="2021-01" db="EMBL/GenBank/DDBJ databases">
        <title>Draft Genome Sequence and Polyhydroxyalkanoate Biosynthetic Potential of Jeongeupia naejangsanensis Type Strain DSM 24253.</title>
        <authorList>
            <person name="Turrini P."/>
            <person name="Artuso I."/>
            <person name="Lugli G.A."/>
            <person name="Frangipani E."/>
            <person name="Ventura M."/>
            <person name="Visca P."/>
        </authorList>
    </citation>
    <scope>NUCLEOTIDE SEQUENCE [LARGE SCALE GENOMIC DNA]</scope>
    <source>
        <strain evidence="2 3">DSM 24253</strain>
    </source>
</reference>
<dbReference type="Pfam" id="PF13302">
    <property type="entry name" value="Acetyltransf_3"/>
    <property type="match status" value="1"/>
</dbReference>
<dbReference type="RefSeq" id="WP_203536168.1">
    <property type="nucleotide sequence ID" value="NZ_JAESND010000001.1"/>
</dbReference>
<evidence type="ECO:0000313" key="2">
    <source>
        <dbReference type="EMBL" id="MBM3114480.1"/>
    </source>
</evidence>
<dbReference type="PROSITE" id="PS51186">
    <property type="entry name" value="GNAT"/>
    <property type="match status" value="1"/>
</dbReference>
<dbReference type="InterPro" id="IPR051531">
    <property type="entry name" value="N-acetyltransferase"/>
</dbReference>
<dbReference type="Gene3D" id="3.40.630.30">
    <property type="match status" value="1"/>
</dbReference>
<proteinExistence type="predicted"/>
<dbReference type="SUPFAM" id="SSF55729">
    <property type="entry name" value="Acyl-CoA N-acyltransferases (Nat)"/>
    <property type="match status" value="1"/>
</dbReference>
<dbReference type="EMBL" id="JAESND010000001">
    <property type="protein sequence ID" value="MBM3114480.1"/>
    <property type="molecule type" value="Genomic_DNA"/>
</dbReference>
<evidence type="ECO:0000259" key="1">
    <source>
        <dbReference type="PROSITE" id="PS51186"/>
    </source>
</evidence>
<gene>
    <name evidence="2" type="ORF">JMJ54_01445</name>
</gene>
<dbReference type="PANTHER" id="PTHR43792:SF16">
    <property type="entry name" value="N-ACETYLTRANSFERASE DOMAIN-CONTAINING PROTEIN"/>
    <property type="match status" value="1"/>
</dbReference>
<dbReference type="InterPro" id="IPR000182">
    <property type="entry name" value="GNAT_dom"/>
</dbReference>
<comment type="caution">
    <text evidence="2">The sequence shown here is derived from an EMBL/GenBank/DDBJ whole genome shotgun (WGS) entry which is preliminary data.</text>
</comment>
<feature type="domain" description="N-acetyltransferase" evidence="1">
    <location>
        <begin position="15"/>
        <end position="177"/>
    </location>
</feature>
<dbReference type="PANTHER" id="PTHR43792">
    <property type="entry name" value="GNAT FAMILY, PUTATIVE (AFU_ORTHOLOGUE AFUA_3G00765)-RELATED-RELATED"/>
    <property type="match status" value="1"/>
</dbReference>